<keyword evidence="2" id="KW-1185">Reference proteome</keyword>
<evidence type="ECO:0000313" key="2">
    <source>
        <dbReference type="Proteomes" id="UP001153069"/>
    </source>
</evidence>
<name>A0A9N8EGF7_9STRA</name>
<gene>
    <name evidence="1" type="ORF">SEMRO_1124_G243820.1</name>
</gene>
<proteinExistence type="predicted"/>
<comment type="caution">
    <text evidence="1">The sequence shown here is derived from an EMBL/GenBank/DDBJ whole genome shotgun (WGS) entry which is preliminary data.</text>
</comment>
<reference evidence="1" key="1">
    <citation type="submission" date="2020-06" db="EMBL/GenBank/DDBJ databases">
        <authorList>
            <consortium name="Plant Systems Biology data submission"/>
        </authorList>
    </citation>
    <scope>NUCLEOTIDE SEQUENCE</scope>
    <source>
        <strain evidence="1">D6</strain>
    </source>
</reference>
<organism evidence="1 2">
    <name type="scientific">Seminavis robusta</name>
    <dbReference type="NCBI Taxonomy" id="568900"/>
    <lineage>
        <taxon>Eukaryota</taxon>
        <taxon>Sar</taxon>
        <taxon>Stramenopiles</taxon>
        <taxon>Ochrophyta</taxon>
        <taxon>Bacillariophyta</taxon>
        <taxon>Bacillariophyceae</taxon>
        <taxon>Bacillariophycidae</taxon>
        <taxon>Naviculales</taxon>
        <taxon>Naviculaceae</taxon>
        <taxon>Seminavis</taxon>
    </lineage>
</organism>
<accession>A0A9N8EGF7</accession>
<dbReference type="Proteomes" id="UP001153069">
    <property type="component" value="Unassembled WGS sequence"/>
</dbReference>
<evidence type="ECO:0000313" key="1">
    <source>
        <dbReference type="EMBL" id="CAB9520667.1"/>
    </source>
</evidence>
<sequence length="270" mass="30351">MTMLTEPIHTHQTTSADVAVVNYKETLIRGHVSDNNQAVCSDASLAALNASLRKVGKVTLWVDRDRGCLLVGHPSVEDAVMFSRAMNWHVFPHQGAYCMGRDMDSVVQNLDWKYRYPDSFYHLLMYVAVGKVFYDDVQSHKWQVAECMKLRVGQFEEGYGRETFVAWMRRQMERLETYSSIPVDSALYYVMDDTESSTSFESSLGITLCEDQLRGNKNAVVEEDKTLFETFERFAISDSFESAASEISVSASVSDTNSASSACASLPANF</sequence>
<dbReference type="AlphaFoldDB" id="A0A9N8EGF7"/>
<protein>
    <submittedName>
        <fullName evidence="1">Uncharacterized protein</fullName>
    </submittedName>
</protein>
<dbReference type="EMBL" id="CAICTM010001122">
    <property type="protein sequence ID" value="CAB9520667.1"/>
    <property type="molecule type" value="Genomic_DNA"/>
</dbReference>